<reference evidence="2" key="1">
    <citation type="journal article" date="2016" name="Genome Announc.">
        <title>Complete genome sequence of Alkaliphilus metalliredigens strain QYMF, an alkaliphilic and metal-reducing bacterium isolated from borax-contaminated leachate ponds.</title>
        <authorList>
            <person name="Hwang C."/>
            <person name="Copeland A."/>
            <person name="Lucas S."/>
            <person name="Lapidus A."/>
            <person name="Barry K."/>
            <person name="Detter J.C."/>
            <person name="Glavina Del Rio T."/>
            <person name="Hammon N."/>
            <person name="Israni S."/>
            <person name="Dalin E."/>
            <person name="Tice H."/>
            <person name="Pitluck S."/>
            <person name="Chertkov O."/>
            <person name="Brettin T."/>
            <person name="Bruce D."/>
            <person name="Han C."/>
            <person name="Schmutz J."/>
            <person name="Larimer F."/>
            <person name="Land M.L."/>
            <person name="Hauser L."/>
            <person name="Kyrpides N."/>
            <person name="Mikhailova N."/>
            <person name="Ye Q."/>
            <person name="Zhou J."/>
            <person name="Richardson P."/>
            <person name="Fields M.W."/>
        </authorList>
    </citation>
    <scope>NUCLEOTIDE SEQUENCE [LARGE SCALE GENOMIC DNA]</scope>
    <source>
        <strain evidence="2">QYMF</strain>
    </source>
</reference>
<dbReference type="HOGENOM" id="CLU_3076045_0_0_9"/>
<name>A6TP28_ALKMQ</name>
<accession>A6TP28</accession>
<sequence length="52" mass="5808">MILDQQGKAFSSLAFLILQKIEGIENGLPTLKIDHKQGKSVERVEMLGKTRP</sequence>
<gene>
    <name evidence="1" type="ordered locus">Amet_1774</name>
</gene>
<dbReference type="EMBL" id="CP000724">
    <property type="protein sequence ID" value="ABR47946.1"/>
    <property type="molecule type" value="Genomic_DNA"/>
</dbReference>
<dbReference type="Proteomes" id="UP000001572">
    <property type="component" value="Chromosome"/>
</dbReference>
<proteinExistence type="predicted"/>
<keyword evidence="2" id="KW-1185">Reference proteome</keyword>
<protein>
    <submittedName>
        <fullName evidence="1">Uncharacterized protein</fullName>
    </submittedName>
</protein>
<organism evidence="1 2">
    <name type="scientific">Alkaliphilus metalliredigens (strain QYMF)</name>
    <dbReference type="NCBI Taxonomy" id="293826"/>
    <lineage>
        <taxon>Bacteria</taxon>
        <taxon>Bacillati</taxon>
        <taxon>Bacillota</taxon>
        <taxon>Clostridia</taxon>
        <taxon>Peptostreptococcales</taxon>
        <taxon>Natronincolaceae</taxon>
        <taxon>Alkaliphilus</taxon>
    </lineage>
</organism>
<dbReference type="KEGG" id="amt:Amet_1774"/>
<dbReference type="AlphaFoldDB" id="A6TP28"/>
<evidence type="ECO:0000313" key="2">
    <source>
        <dbReference type="Proteomes" id="UP000001572"/>
    </source>
</evidence>
<evidence type="ECO:0000313" key="1">
    <source>
        <dbReference type="EMBL" id="ABR47946.1"/>
    </source>
</evidence>
<dbReference type="RefSeq" id="WP_012062981.1">
    <property type="nucleotide sequence ID" value="NC_009633.1"/>
</dbReference>